<evidence type="ECO:0000256" key="1">
    <source>
        <dbReference type="ARBA" id="ARBA00004123"/>
    </source>
</evidence>
<feature type="region of interest" description="Disordered" evidence="8">
    <location>
        <begin position="639"/>
        <end position="681"/>
    </location>
</feature>
<dbReference type="PANTHER" id="PTHR14898">
    <property type="entry name" value="ENHANCER OF POLYCOMB"/>
    <property type="match status" value="1"/>
</dbReference>
<evidence type="ECO:0000313" key="10">
    <source>
        <dbReference type="EMBL" id="CEQ39208.1"/>
    </source>
</evidence>
<dbReference type="GO" id="GO:0035267">
    <property type="term" value="C:NuA4 histone acetyltransferase complex"/>
    <property type="evidence" value="ECO:0007669"/>
    <property type="project" value="InterPro"/>
</dbReference>
<keyword evidence="11" id="KW-1185">Reference proteome</keyword>
<name>A0A0D6EHG0_SPOSA</name>
<dbReference type="GO" id="GO:0006357">
    <property type="term" value="P:regulation of transcription by RNA polymerase II"/>
    <property type="evidence" value="ECO:0007669"/>
    <property type="project" value="InterPro"/>
</dbReference>
<evidence type="ECO:0000256" key="6">
    <source>
        <dbReference type="ARBA" id="ARBA00025513"/>
    </source>
</evidence>
<dbReference type="GO" id="GO:0005634">
    <property type="term" value="C:nucleus"/>
    <property type="evidence" value="ECO:0007669"/>
    <property type="project" value="UniProtKB-SubCell"/>
</dbReference>
<evidence type="ECO:0000256" key="4">
    <source>
        <dbReference type="ARBA" id="ARBA00023163"/>
    </source>
</evidence>
<dbReference type="Proteomes" id="UP000243876">
    <property type="component" value="Unassembled WGS sequence"/>
</dbReference>
<feature type="compositionally biased region" description="Low complexity" evidence="8">
    <location>
        <begin position="853"/>
        <end position="881"/>
    </location>
</feature>
<organism evidence="10 11">
    <name type="scientific">Sporidiobolus salmonicolor</name>
    <name type="common">Yeast-like fungus</name>
    <name type="synonym">Sporobolomyces salmonicolor</name>
    <dbReference type="NCBI Taxonomy" id="5005"/>
    <lineage>
        <taxon>Eukaryota</taxon>
        <taxon>Fungi</taxon>
        <taxon>Dikarya</taxon>
        <taxon>Basidiomycota</taxon>
        <taxon>Pucciniomycotina</taxon>
        <taxon>Microbotryomycetes</taxon>
        <taxon>Sporidiobolales</taxon>
        <taxon>Sporidiobolaceae</taxon>
        <taxon>Sporobolomyces</taxon>
    </lineage>
</organism>
<dbReference type="OrthoDB" id="435275at2759"/>
<feature type="region of interest" description="Disordered" evidence="8">
    <location>
        <begin position="853"/>
        <end position="943"/>
    </location>
</feature>
<proteinExistence type="inferred from homology"/>
<feature type="compositionally biased region" description="Polar residues" evidence="8">
    <location>
        <begin position="737"/>
        <end position="753"/>
    </location>
</feature>
<comment type="subcellular location">
    <subcellularLocation>
        <location evidence="1 7">Nucleus</location>
    </subcellularLocation>
</comment>
<feature type="compositionally biased region" description="Low complexity" evidence="8">
    <location>
        <begin position="754"/>
        <end position="765"/>
    </location>
</feature>
<comment type="function">
    <text evidence="6">Component of the NuA4 histone acetyltransferase complex which is involved in transcriptional activation of selected genes principally by acetylation of nucleosomal histone H4 and H2A. The NuA4 complex is also involved in DNA repair. Involved in gene silencing by neighboring heterochromatin, blockage of the silencing spreading along the chromosome, and required for cell cycle progression through G2/M.</text>
</comment>
<feature type="region of interest" description="Disordered" evidence="8">
    <location>
        <begin position="543"/>
        <end position="572"/>
    </location>
</feature>
<feature type="region of interest" description="Disordered" evidence="8">
    <location>
        <begin position="160"/>
        <end position="191"/>
    </location>
</feature>
<evidence type="ECO:0000313" key="11">
    <source>
        <dbReference type="Proteomes" id="UP000243876"/>
    </source>
</evidence>
<feature type="compositionally biased region" description="Low complexity" evidence="8">
    <location>
        <begin position="896"/>
        <end position="907"/>
    </location>
</feature>
<evidence type="ECO:0000256" key="7">
    <source>
        <dbReference type="RuleBase" id="RU361124"/>
    </source>
</evidence>
<feature type="region of interest" description="Disordered" evidence="8">
    <location>
        <begin position="732"/>
        <end position="825"/>
    </location>
</feature>
<feature type="compositionally biased region" description="Low complexity" evidence="8">
    <location>
        <begin position="783"/>
        <end position="802"/>
    </location>
</feature>
<feature type="compositionally biased region" description="Pro residues" evidence="8">
    <location>
        <begin position="648"/>
        <end position="659"/>
    </location>
</feature>
<protein>
    <recommendedName>
        <fullName evidence="7">Enhancer of polycomb-like protein</fullName>
    </recommendedName>
</protein>
<feature type="compositionally biased region" description="Acidic residues" evidence="8">
    <location>
        <begin position="562"/>
        <end position="572"/>
    </location>
</feature>
<gene>
    <name evidence="10" type="primary">SPOSA6832_00723</name>
</gene>
<dbReference type="InterPro" id="IPR019542">
    <property type="entry name" value="Enhancer_polycomb-like_N"/>
</dbReference>
<feature type="domain" description="Enhancer of polycomb-like N-terminal" evidence="9">
    <location>
        <begin position="9"/>
        <end position="236"/>
    </location>
</feature>
<keyword evidence="4 7" id="KW-0804">Transcription</keyword>
<evidence type="ECO:0000259" key="9">
    <source>
        <dbReference type="Pfam" id="PF10513"/>
    </source>
</evidence>
<keyword evidence="3 7" id="KW-0805">Transcription regulation</keyword>
<feature type="region of interest" description="Disordered" evidence="8">
    <location>
        <begin position="396"/>
        <end position="437"/>
    </location>
</feature>
<feature type="non-terminal residue" evidence="10">
    <location>
        <position position="1"/>
    </location>
</feature>
<evidence type="ECO:0000256" key="5">
    <source>
        <dbReference type="ARBA" id="ARBA00023242"/>
    </source>
</evidence>
<evidence type="ECO:0000256" key="8">
    <source>
        <dbReference type="SAM" id="MobiDB-lite"/>
    </source>
</evidence>
<dbReference type="AlphaFoldDB" id="A0A0D6EHG0"/>
<reference evidence="11" key="1">
    <citation type="submission" date="2015-02" db="EMBL/GenBank/DDBJ databases">
        <authorList>
            <person name="Gon?alves P."/>
        </authorList>
    </citation>
    <scope>NUCLEOTIDE SEQUENCE [LARGE SCALE GENOMIC DNA]</scope>
</reference>
<dbReference type="EMBL" id="CENE01000002">
    <property type="protein sequence ID" value="CEQ39208.1"/>
    <property type="molecule type" value="Genomic_DNA"/>
</dbReference>
<keyword evidence="5 7" id="KW-0539">Nucleus</keyword>
<comment type="similarity">
    <text evidence="2 7">Belongs to the enhancer of polycomb family.</text>
</comment>
<sequence length="943" mass="103009">MAKGSGRFRNRKLGFKTRINVEVGVVIDEDPLDADLDVEDDKAHKGVETGVDKDEEGEVHLQAVIASTAAYVAKNTAAGSSSSSVDKGKRPASAYIPTRSTTTIPDAEFRALYKPGYVDPVSYIRFSDTVEDTTVGAVAYTMDEDDEDWLEDFNAQFEEGGAAGTRDKGNGQADTAAGDEAETPSGRGARVKGKAAAAAAGGAEVSIAGTEGLADQPSPTEPLSEDDFERIMEAFELVTDEKAPMAHVDTSVLPVLADFEDAFDDILRPRLRALRPYAKIVYPHWRERRVQRHGKRIIPQLDYDESNEQNPYVCFRRRELKTSRKTRRSDQQNLERLIRLRNDLYAAHALMVKVAERERLKLEAIEVERQVFDRRCEMRELKRRLNEPDGDEELLISRREKKRKREDGSVGSLRLSIRKPDPSNVSPASLVPPMEEHTARKARNEALMKQIERDLQRKRQNDQHWDDWTDSSYLARPPPTPARFWRTVEPTPNSIPFSTGKREALGFATQWQPPIGRVRSSFRKRVGRGGRILLDRIAPARRGDDEPPLLSSKRRLLPAESDASDAEEEEDEWLTARRRERLRYDTDVGLDFPAADEPALLDDFELRHLLRRVSLLKPTDVEALSIDSAYLDEAFRHAATDPDKHHPPPQVVGRPPPRPLLQVQPTGQPLSGQGGVPPNPAAYAQAQSAIAAQQALRAAQQQQAAAQAVAVQRQRQQQAAVAASQAAAAAAAAGGSPSDQMRRTPSQQGSPVGQAQAQLPLPMQQNGQGGLVLSAGFPNHAHLSPQSPQSILPQQQQQQRLSPLPPNGANGLPATSRLSGPPFSNPQALQLAIQQQQQQQALAAQQAAHVMAMSQAQAARPLSSNGPPSRPSSAASHHSPGMQAPPLPAGSAGMRAAPGTPPAQQAQKRASPMSYQLQAGPGGGQPLQMKQAQAQGYGGFVQG</sequence>
<evidence type="ECO:0000256" key="2">
    <source>
        <dbReference type="ARBA" id="ARBA00008035"/>
    </source>
</evidence>
<dbReference type="Pfam" id="PF10513">
    <property type="entry name" value="EPL1"/>
    <property type="match status" value="1"/>
</dbReference>
<evidence type="ECO:0000256" key="3">
    <source>
        <dbReference type="ARBA" id="ARBA00023015"/>
    </source>
</evidence>
<dbReference type="InterPro" id="IPR024943">
    <property type="entry name" value="Enhancer_polycomb"/>
</dbReference>
<accession>A0A0D6EHG0</accession>